<organism evidence="2 3">
    <name type="scientific">Komagataeibacter rhaeticus</name>
    <dbReference type="NCBI Taxonomy" id="215221"/>
    <lineage>
        <taxon>Bacteria</taxon>
        <taxon>Pseudomonadati</taxon>
        <taxon>Pseudomonadota</taxon>
        <taxon>Alphaproteobacteria</taxon>
        <taxon>Acetobacterales</taxon>
        <taxon>Acetobacteraceae</taxon>
        <taxon>Komagataeibacter</taxon>
    </lineage>
</organism>
<dbReference type="Gene3D" id="3.40.630.40">
    <property type="entry name" value="Zn-dependent exopeptidases"/>
    <property type="match status" value="1"/>
</dbReference>
<protein>
    <submittedName>
        <fullName evidence="2">N-formylglutamate amidohydrolase</fullName>
    </submittedName>
</protein>
<dbReference type="RefSeq" id="WP_050800787.1">
    <property type="nucleotide sequence ID" value="NZ_CALMTF010000070.1"/>
</dbReference>
<accession>A0A181C933</accession>
<proteinExistence type="predicted"/>
<sequence length="289" mass="31333">MQHAALAQEPSRLLTCDDPAPVIQFGTSVMEGAQPPGLPFVLVSDHAGRAVPAALGDMGVSAQDRARHIACDLGMAETGRLLAQHLDCILIEQAYSRLVIDCNRAPGHPTSIVRHSDGTAVPANTGITAAQEGCRVEEIFLPYHRQISDEITTRLEAGLPVVLVSLHSFTDRMNGADRPWHTGVLHNRNPAFGLRVRDLLAAEDGLVVGSNEPYALTDSSDYTVPVHAEGRGLPYLEIEIRQDLIATPQGQAEWAARLARILPQAWQEFSHQTSGPSTQGKARWKRQGT</sequence>
<dbReference type="Pfam" id="PF05013">
    <property type="entry name" value="FGase"/>
    <property type="match status" value="1"/>
</dbReference>
<keyword evidence="3" id="KW-1185">Reference proteome</keyword>
<feature type="region of interest" description="Disordered" evidence="1">
    <location>
        <begin position="269"/>
        <end position="289"/>
    </location>
</feature>
<gene>
    <name evidence="2" type="ORF">GWK63_05190</name>
</gene>
<dbReference type="KEGG" id="kre:GWK63_05190"/>
<name>A0A181C933_9PROT</name>
<keyword evidence="2" id="KW-0378">Hydrolase</keyword>
<evidence type="ECO:0000256" key="1">
    <source>
        <dbReference type="SAM" id="MobiDB-lite"/>
    </source>
</evidence>
<dbReference type="EMBL" id="CP050139">
    <property type="protein sequence ID" value="QIP34956.1"/>
    <property type="molecule type" value="Genomic_DNA"/>
</dbReference>
<dbReference type="GeneID" id="85021541"/>
<evidence type="ECO:0000313" key="3">
    <source>
        <dbReference type="Proteomes" id="UP000502533"/>
    </source>
</evidence>
<dbReference type="InterPro" id="IPR007709">
    <property type="entry name" value="N-FG_amidohydro"/>
</dbReference>
<evidence type="ECO:0000313" key="2">
    <source>
        <dbReference type="EMBL" id="QIP34956.1"/>
    </source>
</evidence>
<dbReference type="AlphaFoldDB" id="A0A181C933"/>
<dbReference type="SUPFAM" id="SSF53187">
    <property type="entry name" value="Zn-dependent exopeptidases"/>
    <property type="match status" value="1"/>
</dbReference>
<dbReference type="Proteomes" id="UP000502533">
    <property type="component" value="Chromosome"/>
</dbReference>
<dbReference type="GO" id="GO:0016787">
    <property type="term" value="F:hydrolase activity"/>
    <property type="evidence" value="ECO:0007669"/>
    <property type="project" value="UniProtKB-KW"/>
</dbReference>
<reference evidence="2 3" key="1">
    <citation type="submission" date="2020-03" db="EMBL/GenBank/DDBJ databases">
        <title>Isolation of cellulose-producing strains, genome characterization and application of the synthesized cellulose films as an economical and sustainable material for piezoelectric sensor construction.</title>
        <authorList>
            <person name="Mangayil R.K."/>
        </authorList>
    </citation>
    <scope>NUCLEOTIDE SEQUENCE [LARGE SCALE GENOMIC DNA]</scope>
    <source>
        <strain evidence="2 3">ENS 9a1a</strain>
    </source>
</reference>
<feature type="compositionally biased region" description="Polar residues" evidence="1">
    <location>
        <begin position="269"/>
        <end position="280"/>
    </location>
</feature>